<reference evidence="1 2" key="1">
    <citation type="submission" date="2023-07" db="EMBL/GenBank/DDBJ databases">
        <title>Sequencing the genomes of 1000 actinobacteria strains.</title>
        <authorList>
            <person name="Klenk H.-P."/>
        </authorList>
    </citation>
    <scope>NUCLEOTIDE SEQUENCE [LARGE SCALE GENOMIC DNA]</scope>
    <source>
        <strain evidence="1 2">DSM 44109</strain>
    </source>
</reference>
<protein>
    <submittedName>
        <fullName evidence="1">Uncharacterized protein</fullName>
    </submittedName>
</protein>
<dbReference type="RefSeq" id="WP_306862186.1">
    <property type="nucleotide sequence ID" value="NZ_JAUSRB010000002.1"/>
</dbReference>
<name>A0ABT9R5A2_9ACTN</name>
<evidence type="ECO:0000313" key="2">
    <source>
        <dbReference type="Proteomes" id="UP001230426"/>
    </source>
</evidence>
<gene>
    <name evidence="1" type="ORF">J2S55_003669</name>
</gene>
<sequence>MDGSPTGCSHHRGHSAADLAVTVSGSATILFTLVRSPLQQGFRGGAAGGLAVEDLGGHWFSGKVDHHVIALSGFSRRLYGLQPVRRLERSIKVVHGRMVAPVTRAARR</sequence>
<organism evidence="1 2">
    <name type="scientific">Streptosporangium brasiliense</name>
    <dbReference type="NCBI Taxonomy" id="47480"/>
    <lineage>
        <taxon>Bacteria</taxon>
        <taxon>Bacillati</taxon>
        <taxon>Actinomycetota</taxon>
        <taxon>Actinomycetes</taxon>
        <taxon>Streptosporangiales</taxon>
        <taxon>Streptosporangiaceae</taxon>
        <taxon>Streptosporangium</taxon>
    </lineage>
</organism>
<dbReference type="Proteomes" id="UP001230426">
    <property type="component" value="Unassembled WGS sequence"/>
</dbReference>
<proteinExistence type="predicted"/>
<dbReference type="EMBL" id="JAUSRB010000002">
    <property type="protein sequence ID" value="MDP9864403.1"/>
    <property type="molecule type" value="Genomic_DNA"/>
</dbReference>
<comment type="caution">
    <text evidence="1">The sequence shown here is derived from an EMBL/GenBank/DDBJ whole genome shotgun (WGS) entry which is preliminary data.</text>
</comment>
<evidence type="ECO:0000313" key="1">
    <source>
        <dbReference type="EMBL" id="MDP9864403.1"/>
    </source>
</evidence>
<keyword evidence="2" id="KW-1185">Reference proteome</keyword>
<accession>A0ABT9R5A2</accession>